<proteinExistence type="predicted"/>
<dbReference type="Gene3D" id="4.10.280.10">
    <property type="entry name" value="Helix-loop-helix DNA-binding domain"/>
    <property type="match status" value="1"/>
</dbReference>
<dbReference type="Proteomes" id="UP000694941">
    <property type="component" value="Unplaced"/>
</dbReference>
<gene>
    <name evidence="4" type="primary">LOC106458025</name>
</gene>
<organism evidence="3 4">
    <name type="scientific">Limulus polyphemus</name>
    <name type="common">Atlantic horseshoe crab</name>
    <dbReference type="NCBI Taxonomy" id="6850"/>
    <lineage>
        <taxon>Eukaryota</taxon>
        <taxon>Metazoa</taxon>
        <taxon>Ecdysozoa</taxon>
        <taxon>Arthropoda</taxon>
        <taxon>Chelicerata</taxon>
        <taxon>Merostomata</taxon>
        <taxon>Xiphosura</taxon>
        <taxon>Limulidae</taxon>
        <taxon>Limulus</taxon>
    </lineage>
</organism>
<feature type="compositionally biased region" description="Basic and acidic residues" evidence="1">
    <location>
        <begin position="39"/>
        <end position="56"/>
    </location>
</feature>
<protein>
    <submittedName>
        <fullName evidence="4">Neurogenin-1-like</fullName>
    </submittedName>
</protein>
<dbReference type="PANTHER" id="PTHR19290">
    <property type="entry name" value="BASIC HELIX-LOOP-HELIX PROTEIN NEUROGENIN-RELATED"/>
    <property type="match status" value="1"/>
</dbReference>
<feature type="compositionally biased region" description="Polar residues" evidence="1">
    <location>
        <begin position="8"/>
        <end position="24"/>
    </location>
</feature>
<feature type="region of interest" description="Disordered" evidence="1">
    <location>
        <begin position="1"/>
        <end position="108"/>
    </location>
</feature>
<dbReference type="PANTHER" id="PTHR19290:SF163">
    <property type="entry name" value="BASIC HELIX-LOOP-HELIX NEURAL TRANSCRIPTION FACTOR TAP"/>
    <property type="match status" value="1"/>
</dbReference>
<dbReference type="InterPro" id="IPR036638">
    <property type="entry name" value="HLH_DNA-bd_sf"/>
</dbReference>
<evidence type="ECO:0000259" key="2">
    <source>
        <dbReference type="PROSITE" id="PS50888"/>
    </source>
</evidence>
<reference evidence="4" key="1">
    <citation type="submission" date="2025-08" db="UniProtKB">
        <authorList>
            <consortium name="RefSeq"/>
        </authorList>
    </citation>
    <scope>IDENTIFICATION</scope>
    <source>
        <tissue evidence="4">Muscle</tissue>
    </source>
</reference>
<evidence type="ECO:0000256" key="1">
    <source>
        <dbReference type="SAM" id="MobiDB-lite"/>
    </source>
</evidence>
<dbReference type="SUPFAM" id="SSF47459">
    <property type="entry name" value="HLH, helix-loop-helix DNA-binding domain"/>
    <property type="match status" value="1"/>
</dbReference>
<sequence length="276" mass="30912">MFSALTPPGNSGVFSSTVDSNRQMTETHKWDFDPGTGAQRDDTDGDSEKRESDMNKKNVAKIGRKMHKQKNNSLGDDAKNEKPQKSATKTTIQRKRYSKSRARTRSPERIKTLKKTRRVKANDRERNRMHNLNSALDRLRRVLPTFPDDTKLTKIETLRFAHNYIWVLSETVKMLDNRECHDGFSDTSNWPASTSDVVDNSAPSVETQKASCSFGYGLPTPQMSTLTSFYGPPVSLPGWIPPLANCSVSSFMSSSAMEMLDSCSSSSESSCTYESL</sequence>
<evidence type="ECO:0000313" key="4">
    <source>
        <dbReference type="RefSeq" id="XP_013772931.1"/>
    </source>
</evidence>
<dbReference type="InterPro" id="IPR050359">
    <property type="entry name" value="bHLH_transcription_factors"/>
</dbReference>
<dbReference type="GeneID" id="106458025"/>
<keyword evidence="3" id="KW-1185">Reference proteome</keyword>
<dbReference type="Pfam" id="PF00010">
    <property type="entry name" value="HLH"/>
    <property type="match status" value="1"/>
</dbReference>
<feature type="compositionally biased region" description="Basic residues" evidence="1">
    <location>
        <begin position="58"/>
        <end position="70"/>
    </location>
</feature>
<name>A0ABM1B1K1_LIMPO</name>
<dbReference type="InterPro" id="IPR011598">
    <property type="entry name" value="bHLH_dom"/>
</dbReference>
<dbReference type="SMART" id="SM00353">
    <property type="entry name" value="HLH"/>
    <property type="match status" value="1"/>
</dbReference>
<dbReference type="PROSITE" id="PS50888">
    <property type="entry name" value="BHLH"/>
    <property type="match status" value="1"/>
</dbReference>
<feature type="domain" description="BHLH" evidence="2">
    <location>
        <begin position="116"/>
        <end position="168"/>
    </location>
</feature>
<dbReference type="RefSeq" id="XP_013772931.1">
    <property type="nucleotide sequence ID" value="XM_013917477.1"/>
</dbReference>
<evidence type="ECO:0000313" key="3">
    <source>
        <dbReference type="Proteomes" id="UP000694941"/>
    </source>
</evidence>
<feature type="compositionally biased region" description="Basic residues" evidence="1">
    <location>
        <begin position="92"/>
        <end position="104"/>
    </location>
</feature>
<accession>A0ABM1B1K1</accession>